<dbReference type="Pfam" id="PF08734">
    <property type="entry name" value="GYD"/>
    <property type="match status" value="1"/>
</dbReference>
<dbReference type="EMBL" id="JADBEC010000001">
    <property type="protein sequence ID" value="MBE1506037.1"/>
    <property type="molecule type" value="Genomic_DNA"/>
</dbReference>
<evidence type="ECO:0000313" key="2">
    <source>
        <dbReference type="Proteomes" id="UP000620262"/>
    </source>
</evidence>
<protein>
    <submittedName>
        <fullName evidence="1">Uncharacterized protein with GYD domain</fullName>
    </submittedName>
</protein>
<keyword evidence="2" id="KW-1185">Reference proteome</keyword>
<comment type="caution">
    <text evidence="1">The sequence shown here is derived from an EMBL/GenBank/DDBJ whole genome shotgun (WGS) entry which is preliminary data.</text>
</comment>
<organism evidence="1 2">
    <name type="scientific">Rhizobium viscosum</name>
    <name type="common">Arthrobacter viscosus</name>
    <dbReference type="NCBI Taxonomy" id="1673"/>
    <lineage>
        <taxon>Bacteria</taxon>
        <taxon>Pseudomonadati</taxon>
        <taxon>Pseudomonadota</taxon>
        <taxon>Alphaproteobacteria</taxon>
        <taxon>Hyphomicrobiales</taxon>
        <taxon>Rhizobiaceae</taxon>
        <taxon>Rhizobium/Agrobacterium group</taxon>
        <taxon>Rhizobium</taxon>
    </lineage>
</organism>
<dbReference type="Proteomes" id="UP000620262">
    <property type="component" value="Unassembled WGS sequence"/>
</dbReference>
<proteinExistence type="predicted"/>
<accession>A0ABR9IS61</accession>
<sequence>MTTYILLINWTDQGIRSVKDSAKRLDAARNMLGSMGGSFDKFYLTMGEYDMAAICEAPDDRVMARFTLTLAMAGNVRTKTLKAFSEVNYRDIIGSLS</sequence>
<reference evidence="1 2" key="1">
    <citation type="submission" date="2020-10" db="EMBL/GenBank/DDBJ databases">
        <title>Sequencing the genomes of 1000 actinobacteria strains.</title>
        <authorList>
            <person name="Klenk H.-P."/>
        </authorList>
    </citation>
    <scope>NUCLEOTIDE SEQUENCE [LARGE SCALE GENOMIC DNA]</scope>
    <source>
        <strain evidence="1 2">DSM 7307</strain>
    </source>
</reference>
<gene>
    <name evidence="1" type="ORF">H4W29_003218</name>
</gene>
<dbReference type="InterPro" id="IPR014845">
    <property type="entry name" value="GYD/TTHA1554"/>
</dbReference>
<name>A0ABR9IS61_RHIVS</name>
<evidence type="ECO:0000313" key="1">
    <source>
        <dbReference type="EMBL" id="MBE1506037.1"/>
    </source>
</evidence>
<dbReference type="RefSeq" id="WP_113185697.1">
    <property type="nucleotide sequence ID" value="NZ_BAAAVL010000005.1"/>
</dbReference>